<dbReference type="GeneID" id="98173603"/>
<evidence type="ECO:0000313" key="3">
    <source>
        <dbReference type="EMBL" id="GAB1312648.1"/>
    </source>
</evidence>
<dbReference type="InterPro" id="IPR057218">
    <property type="entry name" value="DUF7896"/>
</dbReference>
<reference evidence="3 4" key="1">
    <citation type="submission" date="2024-09" db="EMBL/GenBank/DDBJ databases">
        <title>Itraconazole resistance in Madurella fahalii resulting from another homologue of gene encoding cytochrome P450 14-alpha sterol demethylase (CYP51).</title>
        <authorList>
            <person name="Yoshioka I."/>
            <person name="Fahal A.H."/>
            <person name="Kaneko S."/>
            <person name="Yaguchi T."/>
        </authorList>
    </citation>
    <scope>NUCLEOTIDE SEQUENCE [LARGE SCALE GENOMIC DNA]</scope>
    <source>
        <strain evidence="3 4">IFM 68171</strain>
    </source>
</reference>
<keyword evidence="4" id="KW-1185">Reference proteome</keyword>
<sequence length="746" mass="80241">MSQHEVEMLRAMIRQKKQETLELVDMLNKAQSSTSTTVPELGTALGNRQAATASSLSSRPSFSDNGRPNNSTIPHRATAAIDLPAKQVQQDHSRPMKRSKTTHAAGPSAAASMMRSRSSISGMATNPNPFVAKGPNPITPPCPPLTRNSSLPAAIPGGLGHYLSQSQFQQPMNVFIPTNTFLPEQPQHGEVGREMDPAEFLSMRYEDDFTTASPISIPSAHLLSPLKAEPYPSSSLPSTCGSMTSGPTLETAMSRCNSTLNDNASISGQFNEMVRIQSHQSARSHTRQDSCSTYNQSANYPPLLGKRSSAGADLIATQSHYTYAASAPVDSMLSQHQHAMKASLSQSSDRSTSSAELSPDHDFGAHSLAQHLTMDRSVSKDSIKSNSSLKHRAKEALARQNNAAKSRHLQPKPVADTIKPSPTEPASSKGKDGKAVIAKAKYERPKHPKVMCHQCNENPEGFRGEHELRRHTEAKHKSLVRKWICRDPDLYGIPHSETAVKPLKDCKQCSQNKPYGAYYNAAAHLRRTHFKVKPRKGASGPKGAAGTKADEEKEKRGGKGGGDWPSMSELKLWMVEVTVSMDQAGALAPDGNESIGAVEPEDFENELADSYGSRSGLPVALDTDDFGMAAFAGVGGSFSHDLDVSHPSFQNLQGEIEPALSDMYTPNPPLFGASSAQDFPISASGFDMSSSVMSIDNYTSPVSSTATITQAGVAAYTDHMQSQPMQVSPDDLADLPFELTFTAAGQ</sequence>
<dbReference type="PANTHER" id="PTHR42031">
    <property type="entry name" value="KEY LIME PATHOGENICITY PROTEIN"/>
    <property type="match status" value="1"/>
</dbReference>
<evidence type="ECO:0000259" key="2">
    <source>
        <dbReference type="Pfam" id="PF25438"/>
    </source>
</evidence>
<evidence type="ECO:0000256" key="1">
    <source>
        <dbReference type="SAM" id="MobiDB-lite"/>
    </source>
</evidence>
<evidence type="ECO:0000313" key="4">
    <source>
        <dbReference type="Proteomes" id="UP001628179"/>
    </source>
</evidence>
<accession>A0ABQ0G4F0</accession>
<feature type="region of interest" description="Disordered" evidence="1">
    <location>
        <begin position="532"/>
        <end position="564"/>
    </location>
</feature>
<feature type="compositionally biased region" description="Low complexity" evidence="1">
    <location>
        <begin position="343"/>
        <end position="354"/>
    </location>
</feature>
<gene>
    <name evidence="3" type="ORF">MFIFM68171_02858</name>
</gene>
<feature type="compositionally biased region" description="Basic and acidic residues" evidence="1">
    <location>
        <begin position="548"/>
        <end position="557"/>
    </location>
</feature>
<dbReference type="EMBL" id="BAAFSV010000002">
    <property type="protein sequence ID" value="GAB1312648.1"/>
    <property type="molecule type" value="Genomic_DNA"/>
</dbReference>
<dbReference type="PANTHER" id="PTHR42031:SF1">
    <property type="entry name" value="KEY LIME PATHOGENICITY PROTEIN"/>
    <property type="match status" value="1"/>
</dbReference>
<protein>
    <recommendedName>
        <fullName evidence="2">DUF7896 domain-containing protein</fullName>
    </recommendedName>
</protein>
<organism evidence="3 4">
    <name type="scientific">Madurella fahalii</name>
    <dbReference type="NCBI Taxonomy" id="1157608"/>
    <lineage>
        <taxon>Eukaryota</taxon>
        <taxon>Fungi</taxon>
        <taxon>Dikarya</taxon>
        <taxon>Ascomycota</taxon>
        <taxon>Pezizomycotina</taxon>
        <taxon>Sordariomycetes</taxon>
        <taxon>Sordariomycetidae</taxon>
        <taxon>Sordariales</taxon>
        <taxon>Sordariales incertae sedis</taxon>
        <taxon>Madurella</taxon>
    </lineage>
</organism>
<proteinExistence type="predicted"/>
<feature type="region of interest" description="Disordered" evidence="1">
    <location>
        <begin position="47"/>
        <end position="150"/>
    </location>
</feature>
<feature type="region of interest" description="Disordered" evidence="1">
    <location>
        <begin position="337"/>
        <end position="362"/>
    </location>
</feature>
<feature type="domain" description="DUF7896" evidence="2">
    <location>
        <begin position="480"/>
        <end position="577"/>
    </location>
</feature>
<feature type="region of interest" description="Disordered" evidence="1">
    <location>
        <begin position="375"/>
        <end position="434"/>
    </location>
</feature>
<comment type="caution">
    <text evidence="3">The sequence shown here is derived from an EMBL/GenBank/DDBJ whole genome shotgun (WGS) entry which is preliminary data.</text>
</comment>
<feature type="compositionally biased region" description="Polar residues" evidence="1">
    <location>
        <begin position="49"/>
        <end position="73"/>
    </location>
</feature>
<name>A0ABQ0G4F0_9PEZI</name>
<feature type="compositionally biased region" description="Low complexity" evidence="1">
    <location>
        <begin position="104"/>
        <end position="124"/>
    </location>
</feature>
<dbReference type="Pfam" id="PF25438">
    <property type="entry name" value="DUF7896"/>
    <property type="match status" value="1"/>
</dbReference>
<dbReference type="RefSeq" id="XP_070914381.1">
    <property type="nucleotide sequence ID" value="XM_071058280.1"/>
</dbReference>
<dbReference type="Proteomes" id="UP001628179">
    <property type="component" value="Unassembled WGS sequence"/>
</dbReference>